<organism evidence="2 3">
    <name type="scientific">Desulforhabdus amnigena</name>
    <dbReference type="NCBI Taxonomy" id="40218"/>
    <lineage>
        <taxon>Bacteria</taxon>
        <taxon>Pseudomonadati</taxon>
        <taxon>Thermodesulfobacteriota</taxon>
        <taxon>Syntrophobacteria</taxon>
        <taxon>Syntrophobacterales</taxon>
        <taxon>Syntrophobacteraceae</taxon>
        <taxon>Desulforhabdus</taxon>
    </lineage>
</organism>
<name>A0A9W6D684_9BACT</name>
<dbReference type="SUPFAM" id="SSF109604">
    <property type="entry name" value="HD-domain/PDEase-like"/>
    <property type="match status" value="1"/>
</dbReference>
<dbReference type="InterPro" id="IPR006674">
    <property type="entry name" value="HD_domain"/>
</dbReference>
<feature type="domain" description="HD" evidence="1">
    <location>
        <begin position="3"/>
        <end position="107"/>
    </location>
</feature>
<dbReference type="RefSeq" id="WP_281793558.1">
    <property type="nucleotide sequence ID" value="NZ_BSDR01000001.1"/>
</dbReference>
<reference evidence="2" key="1">
    <citation type="submission" date="2022-12" db="EMBL/GenBank/DDBJ databases">
        <title>Reference genome sequencing for broad-spectrum identification of bacterial and archaeal isolates by mass spectrometry.</title>
        <authorList>
            <person name="Sekiguchi Y."/>
            <person name="Tourlousse D.M."/>
        </authorList>
    </citation>
    <scope>NUCLEOTIDE SEQUENCE</scope>
    <source>
        <strain evidence="2">ASRB1</strain>
    </source>
</reference>
<keyword evidence="3" id="KW-1185">Reference proteome</keyword>
<evidence type="ECO:0000313" key="2">
    <source>
        <dbReference type="EMBL" id="GLI34301.1"/>
    </source>
</evidence>
<dbReference type="PANTHER" id="PTHR36528:SF1">
    <property type="entry name" value="CRISPR SYSTEM SINGLE-STRAND-SPECIFIC DEOXYRIBONUCLEASE CAS10_CSM1 (SUBTYPE III-A)"/>
    <property type="match status" value="1"/>
</dbReference>
<protein>
    <recommendedName>
        <fullName evidence="1">HD domain-containing protein</fullName>
    </recommendedName>
</protein>
<dbReference type="Pfam" id="PF01966">
    <property type="entry name" value="HD"/>
    <property type="match status" value="1"/>
</dbReference>
<dbReference type="AlphaFoldDB" id="A0A9W6D684"/>
<dbReference type="PANTHER" id="PTHR36528">
    <property type="entry name" value="CRISPR SYSTEM SINGLE-STRAND-SPECIFIC DEOXYRIBONUCLEASE CAS10/CSM1 (SUBTYPE III-A)"/>
    <property type="match status" value="1"/>
</dbReference>
<proteinExistence type="predicted"/>
<sequence>MDENVLKISIAGMMHDIGKLADECAMEVSQDYINNHADLYQPYFNKHHTHRHAVYTAAFIEQMEQVLPSQFNRQHWGLEDSFINLAAGHHKPETSLQWIIAMADRLSSGWDRAQFDAKYNIAVTPKDYRKTRLVPIFEKLLSTTTAI</sequence>
<dbReference type="EMBL" id="BSDR01000001">
    <property type="protein sequence ID" value="GLI34301.1"/>
    <property type="molecule type" value="Genomic_DNA"/>
</dbReference>
<evidence type="ECO:0000313" key="3">
    <source>
        <dbReference type="Proteomes" id="UP001144372"/>
    </source>
</evidence>
<comment type="caution">
    <text evidence="2">The sequence shown here is derived from an EMBL/GenBank/DDBJ whole genome shotgun (WGS) entry which is preliminary data.</text>
</comment>
<evidence type="ECO:0000259" key="1">
    <source>
        <dbReference type="Pfam" id="PF01966"/>
    </source>
</evidence>
<dbReference type="InterPro" id="IPR052117">
    <property type="entry name" value="Cas10/Csm1_subtype-III-A"/>
</dbReference>
<dbReference type="Proteomes" id="UP001144372">
    <property type="component" value="Unassembled WGS sequence"/>
</dbReference>
<gene>
    <name evidence="2" type="ORF">DAMNIGENAA_17340</name>
</gene>
<dbReference type="Gene3D" id="1.10.3210.10">
    <property type="entry name" value="Hypothetical protein af1432"/>
    <property type="match status" value="1"/>
</dbReference>
<accession>A0A9W6D684</accession>